<evidence type="ECO:0000313" key="1">
    <source>
        <dbReference type="EMBL" id="CAG36606.1"/>
    </source>
</evidence>
<gene>
    <name evidence="1" type="ordered locus">DP1877</name>
</gene>
<dbReference type="Proteomes" id="UP000000602">
    <property type="component" value="Chromosome"/>
</dbReference>
<dbReference type="PANTHER" id="PTHR30164">
    <property type="entry name" value="MTFA PEPTIDASE"/>
    <property type="match status" value="1"/>
</dbReference>
<accession>Q6AM19</accession>
<organism evidence="1 2">
    <name type="scientific">Desulfotalea psychrophila (strain LSv54 / DSM 12343)</name>
    <dbReference type="NCBI Taxonomy" id="177439"/>
    <lineage>
        <taxon>Bacteria</taxon>
        <taxon>Pseudomonadati</taxon>
        <taxon>Thermodesulfobacteriota</taxon>
        <taxon>Desulfobulbia</taxon>
        <taxon>Desulfobulbales</taxon>
        <taxon>Desulfocapsaceae</taxon>
        <taxon>Desulfotalea</taxon>
    </lineage>
</organism>
<dbReference type="CDD" id="cd20169">
    <property type="entry name" value="Peptidase_M90_mtfA"/>
    <property type="match status" value="1"/>
</dbReference>
<dbReference type="Gene3D" id="1.10.472.150">
    <property type="entry name" value="Glucose-regulated metallo-peptidase M90, N-terminal domain"/>
    <property type="match status" value="1"/>
</dbReference>
<dbReference type="Gene3D" id="3.40.390.10">
    <property type="entry name" value="Collagenase (Catalytic Domain)"/>
    <property type="match status" value="1"/>
</dbReference>
<dbReference type="InterPro" id="IPR024079">
    <property type="entry name" value="MetalloPept_cat_dom_sf"/>
</dbReference>
<dbReference type="HOGENOM" id="CLU_063037_0_1_7"/>
<dbReference type="GO" id="GO:0005829">
    <property type="term" value="C:cytosol"/>
    <property type="evidence" value="ECO:0007669"/>
    <property type="project" value="TreeGrafter"/>
</dbReference>
<keyword evidence="2" id="KW-1185">Reference proteome</keyword>
<evidence type="ECO:0008006" key="3">
    <source>
        <dbReference type="Google" id="ProtNLM"/>
    </source>
</evidence>
<dbReference type="STRING" id="177439.DP1877"/>
<sequence length="270" mass="31347">MAMLNWLKERRRGKILQEPFPCHWRDILQENLVHYKYLSEDEKKTVEDLSQVFIAEKNFEGCGGLELNDTIRVIIAAQASLLVLGLPLFQYSNIDSVLVYPTTVTIPPARQSVFSMGGSIIPDQQQVLGLAWQQGAVVLVWDAVLSGARHPERGHNVVYHEFAHILDMRDGRADGTPELHSRELYMQWVKTFTEEFLRLRQETERGQSTLLDSYGSLNEAEFFAVATELFFDRPLKMQDEYQRLYQVLSSYYQQDTADRERHYRQLEGDK</sequence>
<dbReference type="GO" id="GO:0004177">
    <property type="term" value="F:aminopeptidase activity"/>
    <property type="evidence" value="ECO:0007669"/>
    <property type="project" value="TreeGrafter"/>
</dbReference>
<reference evidence="2" key="1">
    <citation type="journal article" date="2004" name="Environ. Microbiol.">
        <title>The genome of Desulfotalea psychrophila, a sulfate-reducing bacterium from permanently cold Arctic sediments.</title>
        <authorList>
            <person name="Rabus R."/>
            <person name="Ruepp A."/>
            <person name="Frickey T."/>
            <person name="Rattei T."/>
            <person name="Fartmann B."/>
            <person name="Stark M."/>
            <person name="Bauer M."/>
            <person name="Zibat A."/>
            <person name="Lombardot T."/>
            <person name="Becker I."/>
            <person name="Amann J."/>
            <person name="Gellner K."/>
            <person name="Teeling H."/>
            <person name="Leuschner W.D."/>
            <person name="Gloeckner F.-O."/>
            <person name="Lupas A.N."/>
            <person name="Amann R."/>
            <person name="Klenk H.-P."/>
        </authorList>
    </citation>
    <scope>NUCLEOTIDE SEQUENCE [LARGE SCALE GENOMIC DNA]</scope>
    <source>
        <strain evidence="2">DSM 12343 / LSv54</strain>
    </source>
</reference>
<dbReference type="Pfam" id="PF06167">
    <property type="entry name" value="Peptidase_M90"/>
    <property type="match status" value="1"/>
</dbReference>
<dbReference type="InterPro" id="IPR042252">
    <property type="entry name" value="MtfA_N"/>
</dbReference>
<name>Q6AM19_DESPS</name>
<dbReference type="KEGG" id="dps:DP1877"/>
<evidence type="ECO:0000313" key="2">
    <source>
        <dbReference type="Proteomes" id="UP000000602"/>
    </source>
</evidence>
<dbReference type="PANTHER" id="PTHR30164:SF2">
    <property type="entry name" value="PROTEIN MTFA"/>
    <property type="match status" value="1"/>
</dbReference>
<proteinExistence type="predicted"/>
<protein>
    <recommendedName>
        <fullName evidence="3">Protein MtfA</fullName>
    </recommendedName>
</protein>
<dbReference type="EMBL" id="CR522870">
    <property type="protein sequence ID" value="CAG36606.1"/>
    <property type="molecule type" value="Genomic_DNA"/>
</dbReference>
<dbReference type="SUPFAM" id="SSF55486">
    <property type="entry name" value="Metalloproteases ('zincins'), catalytic domain"/>
    <property type="match status" value="1"/>
</dbReference>
<dbReference type="GO" id="GO:0008237">
    <property type="term" value="F:metallopeptidase activity"/>
    <property type="evidence" value="ECO:0007669"/>
    <property type="project" value="InterPro"/>
</dbReference>
<dbReference type="eggNOG" id="COG3228">
    <property type="taxonomic scope" value="Bacteria"/>
</dbReference>
<dbReference type="AlphaFoldDB" id="Q6AM19"/>
<dbReference type="InterPro" id="IPR010384">
    <property type="entry name" value="MtfA_fam"/>
</dbReference>